<accession>A0A9K3D8U4</accession>
<keyword evidence="1" id="KW-0812">Transmembrane</keyword>
<dbReference type="EMBL" id="BDIP01007460">
    <property type="protein sequence ID" value="GIQ91293.1"/>
    <property type="molecule type" value="Genomic_DNA"/>
</dbReference>
<feature type="transmembrane region" description="Helical" evidence="1">
    <location>
        <begin position="35"/>
        <end position="60"/>
    </location>
</feature>
<keyword evidence="3" id="KW-1185">Reference proteome</keyword>
<feature type="transmembrane region" description="Helical" evidence="1">
    <location>
        <begin position="72"/>
        <end position="95"/>
    </location>
</feature>
<protein>
    <submittedName>
        <fullName evidence="2">Uncharacterized protein</fullName>
    </submittedName>
</protein>
<dbReference type="Proteomes" id="UP000265618">
    <property type="component" value="Unassembled WGS sequence"/>
</dbReference>
<keyword evidence="1" id="KW-1133">Transmembrane helix</keyword>
<sequence length="107" mass="12292">MTVLFVLYCMTSMGSTVYIHIYLDGTMADEYQWMWIQAFLEYLAMGIPSVLSLVLCEVYIHLFRGVLKQRSYARLLCICRISSACVLGLTLWLGVADHVYLMSVYSQ</sequence>
<reference evidence="2 3" key="1">
    <citation type="journal article" date="2018" name="PLoS ONE">
        <title>The draft genome of Kipferlia bialata reveals reductive genome evolution in fornicate parasites.</title>
        <authorList>
            <person name="Tanifuji G."/>
            <person name="Takabayashi S."/>
            <person name="Kume K."/>
            <person name="Takagi M."/>
            <person name="Nakayama T."/>
            <person name="Kamikawa R."/>
            <person name="Inagaki Y."/>
            <person name="Hashimoto T."/>
        </authorList>
    </citation>
    <scope>NUCLEOTIDE SEQUENCE [LARGE SCALE GENOMIC DNA]</scope>
    <source>
        <strain evidence="2">NY0173</strain>
    </source>
</reference>
<gene>
    <name evidence="2" type="ORF">KIPB_014475</name>
</gene>
<name>A0A9K3D8U4_9EUKA</name>
<proteinExistence type="predicted"/>
<feature type="non-terminal residue" evidence="2">
    <location>
        <position position="1"/>
    </location>
</feature>
<evidence type="ECO:0000313" key="2">
    <source>
        <dbReference type="EMBL" id="GIQ91293.1"/>
    </source>
</evidence>
<comment type="caution">
    <text evidence="2">The sequence shown here is derived from an EMBL/GenBank/DDBJ whole genome shotgun (WGS) entry which is preliminary data.</text>
</comment>
<evidence type="ECO:0000256" key="1">
    <source>
        <dbReference type="SAM" id="Phobius"/>
    </source>
</evidence>
<dbReference type="AlphaFoldDB" id="A0A9K3D8U4"/>
<keyword evidence="1" id="KW-0472">Membrane</keyword>
<evidence type="ECO:0000313" key="3">
    <source>
        <dbReference type="Proteomes" id="UP000265618"/>
    </source>
</evidence>
<feature type="transmembrane region" description="Helical" evidence="1">
    <location>
        <begin position="5"/>
        <end position="23"/>
    </location>
</feature>
<organism evidence="2 3">
    <name type="scientific">Kipferlia bialata</name>
    <dbReference type="NCBI Taxonomy" id="797122"/>
    <lineage>
        <taxon>Eukaryota</taxon>
        <taxon>Metamonada</taxon>
        <taxon>Carpediemonas-like organisms</taxon>
        <taxon>Kipferlia</taxon>
    </lineage>
</organism>